<dbReference type="InterPro" id="IPR004675">
    <property type="entry name" value="AhpD_core"/>
</dbReference>
<evidence type="ECO:0000259" key="1">
    <source>
        <dbReference type="Pfam" id="PF02627"/>
    </source>
</evidence>
<dbReference type="Gene3D" id="1.20.1290.10">
    <property type="entry name" value="AhpD-like"/>
    <property type="match status" value="1"/>
</dbReference>
<protein>
    <submittedName>
        <fullName evidence="2">Alkyl hydroperoxide reductase AhpD</fullName>
    </submittedName>
</protein>
<dbReference type="PANTHER" id="PTHR33930">
    <property type="entry name" value="ALKYL HYDROPEROXIDE REDUCTASE AHPD"/>
    <property type="match status" value="1"/>
</dbReference>
<feature type="domain" description="Carboxymuconolactone decarboxylase-like" evidence="1">
    <location>
        <begin position="24"/>
        <end position="105"/>
    </location>
</feature>
<dbReference type="EMBL" id="AP027142">
    <property type="protein sequence ID" value="BDV32755.1"/>
    <property type="molecule type" value="Genomic_DNA"/>
</dbReference>
<dbReference type="InterPro" id="IPR003779">
    <property type="entry name" value="CMD-like"/>
</dbReference>
<reference evidence="2 3" key="1">
    <citation type="journal article" date="2023" name="Int. J. Syst. Evol. Microbiol.">
        <title>Methylocystis iwaonis sp. nov., a type II methane-oxidizing bacterium from surface soil of a rice paddy field in Japan, and emended description of the genus Methylocystis (ex Whittenbury et al. 1970) Bowman et al. 1993.</title>
        <authorList>
            <person name="Kaise H."/>
            <person name="Sawadogo J.B."/>
            <person name="Alam M.S."/>
            <person name="Ueno C."/>
            <person name="Dianou D."/>
            <person name="Shinjo R."/>
            <person name="Asakawa S."/>
        </authorList>
    </citation>
    <scope>NUCLEOTIDE SEQUENCE [LARGE SCALE GENOMIC DNA]</scope>
    <source>
        <strain evidence="2 3">SS37A-Re</strain>
    </source>
</reference>
<evidence type="ECO:0000313" key="3">
    <source>
        <dbReference type="Proteomes" id="UP001317629"/>
    </source>
</evidence>
<keyword evidence="3" id="KW-1185">Reference proteome</keyword>
<dbReference type="NCBIfam" id="TIGR00778">
    <property type="entry name" value="ahpD_dom"/>
    <property type="match status" value="1"/>
</dbReference>
<gene>
    <name evidence="2" type="ORF">SS37A_02840</name>
</gene>
<dbReference type="Pfam" id="PF02627">
    <property type="entry name" value="CMD"/>
    <property type="match status" value="1"/>
</dbReference>
<evidence type="ECO:0000313" key="2">
    <source>
        <dbReference type="EMBL" id="BDV32755.1"/>
    </source>
</evidence>
<dbReference type="PANTHER" id="PTHR33930:SF2">
    <property type="entry name" value="BLR3452 PROTEIN"/>
    <property type="match status" value="1"/>
</dbReference>
<name>A0ABM8E427_9HYPH</name>
<dbReference type="Proteomes" id="UP001317629">
    <property type="component" value="Chromosome"/>
</dbReference>
<organism evidence="2 3">
    <name type="scientific">Methylocystis iwaonis</name>
    <dbReference type="NCBI Taxonomy" id="2885079"/>
    <lineage>
        <taxon>Bacteria</taxon>
        <taxon>Pseudomonadati</taxon>
        <taxon>Pseudomonadota</taxon>
        <taxon>Alphaproteobacteria</taxon>
        <taxon>Hyphomicrobiales</taxon>
        <taxon>Methylocystaceae</taxon>
        <taxon>Methylocystis</taxon>
    </lineage>
</organism>
<sequence length="127" mass="13087">MTNDWPELAKALSADLRNLRVGAPDVMKTFSAMATTAGAPGALDAKTKELIAVAVSVAVRCDDCIAFHTKAAAQRGATREEILETLGMAIYMGAGPSVMYASHALSAFNQFAGGEAGVAQTPQAKSA</sequence>
<dbReference type="InterPro" id="IPR029032">
    <property type="entry name" value="AhpD-like"/>
</dbReference>
<dbReference type="RefSeq" id="WP_281929945.1">
    <property type="nucleotide sequence ID" value="NZ_AP027142.1"/>
</dbReference>
<dbReference type="SUPFAM" id="SSF69118">
    <property type="entry name" value="AhpD-like"/>
    <property type="match status" value="1"/>
</dbReference>
<proteinExistence type="predicted"/>
<accession>A0ABM8E427</accession>